<feature type="region of interest" description="Disordered" evidence="1">
    <location>
        <begin position="1"/>
        <end position="72"/>
    </location>
</feature>
<evidence type="ECO:0000256" key="1">
    <source>
        <dbReference type="SAM" id="MobiDB-lite"/>
    </source>
</evidence>
<keyword evidence="3" id="KW-1185">Reference proteome</keyword>
<organism evidence="2 3">
    <name type="scientific">Aldrovandia affinis</name>
    <dbReference type="NCBI Taxonomy" id="143900"/>
    <lineage>
        <taxon>Eukaryota</taxon>
        <taxon>Metazoa</taxon>
        <taxon>Chordata</taxon>
        <taxon>Craniata</taxon>
        <taxon>Vertebrata</taxon>
        <taxon>Euteleostomi</taxon>
        <taxon>Actinopterygii</taxon>
        <taxon>Neopterygii</taxon>
        <taxon>Teleostei</taxon>
        <taxon>Notacanthiformes</taxon>
        <taxon>Halosauridae</taxon>
        <taxon>Aldrovandia</taxon>
    </lineage>
</organism>
<protein>
    <submittedName>
        <fullName evidence="2">Uncharacterized protein</fullName>
    </submittedName>
</protein>
<gene>
    <name evidence="2" type="ORF">AAFF_G00207180</name>
</gene>
<dbReference type="Proteomes" id="UP001221898">
    <property type="component" value="Unassembled WGS sequence"/>
</dbReference>
<proteinExistence type="predicted"/>
<evidence type="ECO:0000313" key="3">
    <source>
        <dbReference type="Proteomes" id="UP001221898"/>
    </source>
</evidence>
<sequence>METDEAHAAAPVSSTANGGYYSGLTSRAPAPERNTARTPKHPRRFGADGLGRASVETRSDTGDTVPVWQRGT</sequence>
<comment type="caution">
    <text evidence="2">The sequence shown here is derived from an EMBL/GenBank/DDBJ whole genome shotgun (WGS) entry which is preliminary data.</text>
</comment>
<accession>A0AAD7RHM7</accession>
<evidence type="ECO:0000313" key="2">
    <source>
        <dbReference type="EMBL" id="KAJ8384257.1"/>
    </source>
</evidence>
<name>A0AAD7RHM7_9TELE</name>
<dbReference type="AlphaFoldDB" id="A0AAD7RHM7"/>
<dbReference type="EMBL" id="JAINUG010000275">
    <property type="protein sequence ID" value="KAJ8384257.1"/>
    <property type="molecule type" value="Genomic_DNA"/>
</dbReference>
<reference evidence="2" key="1">
    <citation type="journal article" date="2023" name="Science">
        <title>Genome structures resolve the early diversification of teleost fishes.</title>
        <authorList>
            <person name="Parey E."/>
            <person name="Louis A."/>
            <person name="Montfort J."/>
            <person name="Bouchez O."/>
            <person name="Roques C."/>
            <person name="Iampietro C."/>
            <person name="Lluch J."/>
            <person name="Castinel A."/>
            <person name="Donnadieu C."/>
            <person name="Desvignes T."/>
            <person name="Floi Bucao C."/>
            <person name="Jouanno E."/>
            <person name="Wen M."/>
            <person name="Mejri S."/>
            <person name="Dirks R."/>
            <person name="Jansen H."/>
            <person name="Henkel C."/>
            <person name="Chen W.J."/>
            <person name="Zahm M."/>
            <person name="Cabau C."/>
            <person name="Klopp C."/>
            <person name="Thompson A.W."/>
            <person name="Robinson-Rechavi M."/>
            <person name="Braasch I."/>
            <person name="Lecointre G."/>
            <person name="Bobe J."/>
            <person name="Postlethwait J.H."/>
            <person name="Berthelot C."/>
            <person name="Roest Crollius H."/>
            <person name="Guiguen Y."/>
        </authorList>
    </citation>
    <scope>NUCLEOTIDE SEQUENCE</scope>
    <source>
        <strain evidence="2">NC1722</strain>
    </source>
</reference>